<keyword evidence="6" id="KW-1185">Reference proteome</keyword>
<sequence>MKEYKLVFKPLSTITNIPNAQTIFGAICNIIVNTQGEEALNNYISSFNNQPLFIHSSMFPLNMLPMVHYNIFDIDYINHNILKEKSIDQLSYLQTLKNYKKINYTTESIFNDYIIKSDFNKMRNDLLNKKINIKNYCLQKASENILFEQTKQLNTHVRKKDYYNTSIGDDNALYYDDTIYTNGLFYILVKTNENIKKIKDIFSYSHFFGFGPRHSVGKNSFKLISIEEIKRKPNLNNKLLLSQSVFDECINLSESNYQIISKQYHPSKTYINKATHKMNLFNEGSYLKLTQDKEWIGKILSFNIDKKPLYYYGIGYII</sequence>
<gene>
    <name evidence="5" type="ORF">C7U54_02465</name>
</gene>
<keyword evidence="4" id="KW-0051">Antiviral defense</keyword>
<evidence type="ECO:0000256" key="1">
    <source>
        <dbReference type="ARBA" id="ARBA00005772"/>
    </source>
</evidence>
<name>A0A2T3G647_9FIRM</name>
<evidence type="ECO:0000256" key="3">
    <source>
        <dbReference type="ARBA" id="ARBA00022884"/>
    </source>
</evidence>
<dbReference type="EMBL" id="PYLQ01000002">
    <property type="protein sequence ID" value="PST43017.1"/>
    <property type="molecule type" value="Genomic_DNA"/>
</dbReference>
<keyword evidence="3" id="KW-0694">RNA-binding</keyword>
<reference evidence="5 6" key="1">
    <citation type="journal article" date="2019" name="Int. J. Syst. Evol. Microbiol.">
        <title>Faecalibacillus intestinalis gen. nov., sp. nov. and Faecalibacillus faecis sp. nov., isolated from human faeces.</title>
        <authorList>
            <person name="Seo B."/>
            <person name="Jeon K."/>
            <person name="Baek I."/>
            <person name="Lee Y.M."/>
            <person name="Baek K."/>
            <person name="Ko G."/>
        </authorList>
    </citation>
    <scope>NUCLEOTIDE SEQUENCE [LARGE SCALE GENOMIC DNA]</scope>
    <source>
        <strain evidence="5 6">SNUG30099</strain>
    </source>
</reference>
<protein>
    <recommendedName>
        <fullName evidence="2">CRISPR system Cms protein Csm4</fullName>
    </recommendedName>
</protein>
<comment type="similarity">
    <text evidence="1">Belongs to the CRISPR-associated Csm4 family.</text>
</comment>
<proteinExistence type="inferred from homology"/>
<dbReference type="Proteomes" id="UP000240974">
    <property type="component" value="Unassembled WGS sequence"/>
</dbReference>
<dbReference type="RefSeq" id="WP_107029183.1">
    <property type="nucleotide sequence ID" value="NZ_PYLQ01000002.1"/>
</dbReference>
<dbReference type="AlphaFoldDB" id="A0A2T3G647"/>
<evidence type="ECO:0000256" key="2">
    <source>
        <dbReference type="ARBA" id="ARBA00016109"/>
    </source>
</evidence>
<evidence type="ECO:0000313" key="5">
    <source>
        <dbReference type="EMBL" id="PST43017.1"/>
    </source>
</evidence>
<comment type="caution">
    <text evidence="5">The sequence shown here is derived from an EMBL/GenBank/DDBJ whole genome shotgun (WGS) entry which is preliminary data.</text>
</comment>
<evidence type="ECO:0000256" key="4">
    <source>
        <dbReference type="ARBA" id="ARBA00023118"/>
    </source>
</evidence>
<dbReference type="GO" id="GO:0051607">
    <property type="term" value="P:defense response to virus"/>
    <property type="evidence" value="ECO:0007669"/>
    <property type="project" value="UniProtKB-KW"/>
</dbReference>
<organism evidence="5 6">
    <name type="scientific">Faecalibacillus intestinalis</name>
    <dbReference type="NCBI Taxonomy" id="1982626"/>
    <lineage>
        <taxon>Bacteria</taxon>
        <taxon>Bacillati</taxon>
        <taxon>Bacillota</taxon>
        <taxon>Erysipelotrichia</taxon>
        <taxon>Erysipelotrichales</taxon>
        <taxon>Coprobacillaceae</taxon>
        <taxon>Faecalibacillus</taxon>
    </lineage>
</organism>
<dbReference type="NCBIfam" id="TIGR01903">
    <property type="entry name" value="cas5_csm4"/>
    <property type="match status" value="1"/>
</dbReference>
<dbReference type="GO" id="GO:0003723">
    <property type="term" value="F:RNA binding"/>
    <property type="evidence" value="ECO:0007669"/>
    <property type="project" value="UniProtKB-KW"/>
</dbReference>
<dbReference type="InterPro" id="IPR005510">
    <property type="entry name" value="Csm4"/>
</dbReference>
<evidence type="ECO:0000313" key="6">
    <source>
        <dbReference type="Proteomes" id="UP000240974"/>
    </source>
</evidence>
<accession>A0A2T3G647</accession>